<dbReference type="GO" id="GO:0005886">
    <property type="term" value="C:plasma membrane"/>
    <property type="evidence" value="ECO:0007669"/>
    <property type="project" value="UniProtKB-SubCell"/>
</dbReference>
<keyword evidence="8" id="KW-1185">Reference proteome</keyword>
<keyword evidence="3 6" id="KW-0812">Transmembrane</keyword>
<dbReference type="EMBL" id="VCBC01000025">
    <property type="protein sequence ID" value="TLU59506.1"/>
    <property type="molecule type" value="Genomic_DNA"/>
</dbReference>
<comment type="caution">
    <text evidence="7">The sequence shown here is derived from an EMBL/GenBank/DDBJ whole genome shotgun (WGS) entry which is preliminary data.</text>
</comment>
<keyword evidence="6" id="KW-1003">Cell membrane</keyword>
<proteinExistence type="inferred from homology"/>
<feature type="transmembrane region" description="Helical" evidence="6">
    <location>
        <begin position="78"/>
        <end position="104"/>
    </location>
</feature>
<evidence type="ECO:0000256" key="3">
    <source>
        <dbReference type="ARBA" id="ARBA00022692"/>
    </source>
</evidence>
<feature type="transmembrane region" description="Helical" evidence="6">
    <location>
        <begin position="116"/>
        <end position="140"/>
    </location>
</feature>
<evidence type="ECO:0000256" key="1">
    <source>
        <dbReference type="ARBA" id="ARBA00004141"/>
    </source>
</evidence>
<feature type="transmembrane region" description="Helical" evidence="6">
    <location>
        <begin position="47"/>
        <end position="66"/>
    </location>
</feature>
<dbReference type="PANTHER" id="PTHR43701:SF2">
    <property type="entry name" value="MEMBRANE TRANSPORTER PROTEIN YJNA-RELATED"/>
    <property type="match status" value="1"/>
</dbReference>
<evidence type="ECO:0000256" key="6">
    <source>
        <dbReference type="RuleBase" id="RU363041"/>
    </source>
</evidence>
<dbReference type="Proteomes" id="UP000307790">
    <property type="component" value="Unassembled WGS sequence"/>
</dbReference>
<accession>A0A5R9IB99</accession>
<feature type="transmembrane region" description="Helical" evidence="6">
    <location>
        <begin position="232"/>
        <end position="252"/>
    </location>
</feature>
<dbReference type="PANTHER" id="PTHR43701">
    <property type="entry name" value="MEMBRANE TRANSPORTER PROTEIN MJ0441-RELATED"/>
    <property type="match status" value="1"/>
</dbReference>
<organism evidence="7 8">
    <name type="scientific">Thalassotalea litorea</name>
    <dbReference type="NCBI Taxonomy" id="2020715"/>
    <lineage>
        <taxon>Bacteria</taxon>
        <taxon>Pseudomonadati</taxon>
        <taxon>Pseudomonadota</taxon>
        <taxon>Gammaproteobacteria</taxon>
        <taxon>Alteromonadales</taxon>
        <taxon>Colwelliaceae</taxon>
        <taxon>Thalassotalea</taxon>
    </lineage>
</organism>
<feature type="transmembrane region" description="Helical" evidence="6">
    <location>
        <begin position="166"/>
        <end position="186"/>
    </location>
</feature>
<evidence type="ECO:0000256" key="2">
    <source>
        <dbReference type="ARBA" id="ARBA00009142"/>
    </source>
</evidence>
<dbReference type="AlphaFoldDB" id="A0A5R9IB99"/>
<feature type="transmembrane region" description="Helical" evidence="6">
    <location>
        <begin position="198"/>
        <end position="220"/>
    </location>
</feature>
<dbReference type="OrthoDB" id="7594505at2"/>
<evidence type="ECO:0000313" key="8">
    <source>
        <dbReference type="Proteomes" id="UP000307790"/>
    </source>
</evidence>
<name>A0A5R9IB99_9GAMM</name>
<feature type="transmembrane region" description="Helical" evidence="6">
    <location>
        <begin position="327"/>
        <end position="346"/>
    </location>
</feature>
<feature type="transmembrane region" description="Helical" evidence="6">
    <location>
        <begin position="258"/>
        <end position="290"/>
    </location>
</feature>
<keyword evidence="4 6" id="KW-1133">Transmembrane helix</keyword>
<comment type="subcellular location">
    <subcellularLocation>
        <location evidence="6">Cell membrane</location>
        <topology evidence="6">Multi-pass membrane protein</topology>
    </subcellularLocation>
    <subcellularLocation>
        <location evidence="1">Membrane</location>
        <topology evidence="1">Multi-pass membrane protein</topology>
    </subcellularLocation>
</comment>
<feature type="transmembrane region" description="Helical" evidence="6">
    <location>
        <begin position="302"/>
        <end position="321"/>
    </location>
</feature>
<comment type="similarity">
    <text evidence="2 6">Belongs to the 4-toluene sulfonate uptake permease (TSUP) (TC 2.A.102) family.</text>
</comment>
<dbReference type="InterPro" id="IPR002781">
    <property type="entry name" value="TM_pro_TauE-like"/>
</dbReference>
<evidence type="ECO:0000256" key="4">
    <source>
        <dbReference type="ARBA" id="ARBA00022989"/>
    </source>
</evidence>
<dbReference type="Pfam" id="PF01925">
    <property type="entry name" value="TauE"/>
    <property type="match status" value="1"/>
</dbReference>
<dbReference type="InterPro" id="IPR051598">
    <property type="entry name" value="TSUP/Inactive_protease-like"/>
</dbReference>
<gene>
    <name evidence="7" type="ORF">FE810_16720</name>
</gene>
<evidence type="ECO:0000256" key="5">
    <source>
        <dbReference type="ARBA" id="ARBA00023136"/>
    </source>
</evidence>
<reference evidence="7 8" key="1">
    <citation type="submission" date="2019-05" db="EMBL/GenBank/DDBJ databases">
        <title>Genome sequences of Thalassotalea litorea 1K03283.</title>
        <authorList>
            <person name="Zhang D."/>
        </authorList>
    </citation>
    <scope>NUCLEOTIDE SEQUENCE [LARGE SCALE GENOMIC DNA]</scope>
    <source>
        <strain evidence="7 8">MCCC 1K03283</strain>
    </source>
</reference>
<sequence>MKYDIYACSERRSGVVWAKKSYALKMSVSSINPSNSELLVSERKHRWLKWSVAGLSVFCLWLWCLQTFSNPLDTIAEYFGFLFLGIGGAIAANSTGAGGGIVFVPSFSALGMNIEQVIATSIAIQCFGMTMGSLTWFYWFREKDKVSQTRTSTTTPATKTPESLSLVFKALLICAPASILGMWLVQYLPLPPIGDVNLIFSIFSLLFGILVLAQIAMIGDKVSHTEQSFTRANFLLLMIASLIGGIITAWISVGVGEIIAVVLLLLGFSVMYSVAVGVMVSALTVLAGIADFALQGLVVTEVLLFAAPGAMIGGLVARFIAQAMGGMRLKLFLGTWILLVGIAGILPF</sequence>
<evidence type="ECO:0000313" key="7">
    <source>
        <dbReference type="EMBL" id="TLU59506.1"/>
    </source>
</evidence>
<keyword evidence="5 6" id="KW-0472">Membrane</keyword>
<protein>
    <recommendedName>
        <fullName evidence="6">Probable membrane transporter protein</fullName>
    </recommendedName>
</protein>